<reference evidence="1" key="1">
    <citation type="submission" date="2017-05" db="UniProtKB">
        <authorList>
            <consortium name="EnsemblMetazoa"/>
        </authorList>
    </citation>
    <scope>IDENTIFICATION</scope>
</reference>
<dbReference type="eggNOG" id="ENOG502SPMM">
    <property type="taxonomic scope" value="Eukaryota"/>
</dbReference>
<dbReference type="InParanoid" id="A0A1X7U3E1"/>
<accession>A0A1X7U3E1</accession>
<protein>
    <recommendedName>
        <fullName evidence="2">DUF1152 domain-containing protein</fullName>
    </recommendedName>
</protein>
<dbReference type="Pfam" id="PF06626">
    <property type="entry name" value="DUF1152"/>
    <property type="match status" value="1"/>
</dbReference>
<name>A0A1X7U3E1_AMPQE</name>
<proteinExistence type="predicted"/>
<evidence type="ECO:0008006" key="2">
    <source>
        <dbReference type="Google" id="ProtNLM"/>
    </source>
</evidence>
<dbReference type="InterPro" id="IPR010581">
    <property type="entry name" value="DUF1152"/>
</dbReference>
<evidence type="ECO:0000313" key="1">
    <source>
        <dbReference type="EnsemblMetazoa" id="Aqu2.1.22059_001"/>
    </source>
</evidence>
<dbReference type="EnsemblMetazoa" id="Aqu2.1.22059_001">
    <property type="protein sequence ID" value="Aqu2.1.22059_001"/>
    <property type="gene ID" value="Aqu2.1.22059"/>
</dbReference>
<dbReference type="AlphaFoldDB" id="A0A1X7U3E1"/>
<sequence length="326" mass="35698">MAGWSITRPRLFDVLSSSKRILLAGCGGGYDVLSSLPLYAALKEQGKFVTFASLSFTSLSSIHPPKVCEDCYEVKSSFKTKEDGRYFPELYLAQWLSEREKREVSVYAFDREIGAKTLSSAYSKIVSDNKIDAVVLVDGGTDSLMFGSEERMGTPAEDHCSMVAVSTLTSVPVKILACLGFGVDSFHGVSHGLFLENVATIEQKGGFHGCFSVSRHSKEGQFYIDGYHAVSSKMQKSIVCSSITDAMAGHFGNHHSTSRTGSSKLFINSLMTLYWSFDLEPIIDEIKYAKELSQTKSMTDVAVVIAKNNKTVKEAGLIRVSIPLPM</sequence>
<organism evidence="1">
    <name type="scientific">Amphimedon queenslandica</name>
    <name type="common">Sponge</name>
    <dbReference type="NCBI Taxonomy" id="400682"/>
    <lineage>
        <taxon>Eukaryota</taxon>
        <taxon>Metazoa</taxon>
        <taxon>Porifera</taxon>
        <taxon>Demospongiae</taxon>
        <taxon>Heteroscleromorpha</taxon>
        <taxon>Haplosclerida</taxon>
        <taxon>Niphatidae</taxon>
        <taxon>Amphimedon</taxon>
    </lineage>
</organism>